<proteinExistence type="predicted"/>
<reference evidence="2" key="1">
    <citation type="submission" date="2022-11" db="UniProtKB">
        <authorList>
            <consortium name="WormBaseParasite"/>
        </authorList>
    </citation>
    <scope>IDENTIFICATION</scope>
</reference>
<accession>A0AC34QD20</accession>
<sequence>MSKLWTYAVEMPHKKALIKAEDGAVGISYADLYLNSLSVSAFLENRHFGHGDIACIVLPNCFEWVPIFLGCAIQGGAVSGASIVFTDYELQRQFVDSKAKLVFCSDTSLERVLKAAKGSPRISTIVVVETSPNPPESYPFGVVKFSDVIKTPPAPLVCGLTGIVMSHFDPEVFFRCIQDYKIKFMMTVPPILVALAKHPLRTKYNLGSLEVIVSGAAPAGKDLCDDVQKKNPSIKHIVQGYGMTETSMTSHLPDLNDYKFGSVGKTQALTETKIVDVESGKELGPNQKGEIWVRGELDFTFP</sequence>
<organism evidence="1 2">
    <name type="scientific">Panagrolaimus sp. JU765</name>
    <dbReference type="NCBI Taxonomy" id="591449"/>
    <lineage>
        <taxon>Eukaryota</taxon>
        <taxon>Metazoa</taxon>
        <taxon>Ecdysozoa</taxon>
        <taxon>Nematoda</taxon>
        <taxon>Chromadorea</taxon>
        <taxon>Rhabditida</taxon>
        <taxon>Tylenchina</taxon>
        <taxon>Panagrolaimomorpha</taxon>
        <taxon>Panagrolaimoidea</taxon>
        <taxon>Panagrolaimidae</taxon>
        <taxon>Panagrolaimus</taxon>
    </lineage>
</organism>
<name>A0AC34QD20_9BILA</name>
<protein>
    <submittedName>
        <fullName evidence="2">AMP-dependent synthetase/ligase domain-containing protein</fullName>
    </submittedName>
</protein>
<evidence type="ECO:0000313" key="2">
    <source>
        <dbReference type="WBParaSite" id="JU765_v2.g15228.t1"/>
    </source>
</evidence>
<evidence type="ECO:0000313" key="1">
    <source>
        <dbReference type="Proteomes" id="UP000887576"/>
    </source>
</evidence>
<dbReference type="WBParaSite" id="JU765_v2.g15228.t1">
    <property type="protein sequence ID" value="JU765_v2.g15228.t1"/>
    <property type="gene ID" value="JU765_v2.g15228"/>
</dbReference>
<dbReference type="Proteomes" id="UP000887576">
    <property type="component" value="Unplaced"/>
</dbReference>